<sequence length="50" mass="5489">MPGVEHGLSPDDSCADCGASFTSKDWRQWRRGDAGQPYCGICSRSRGLRD</sequence>
<organism evidence="1 2">
    <name type="scientific">Halobacterium litoreum</name>
    <dbReference type="NCBI Taxonomy" id="2039234"/>
    <lineage>
        <taxon>Archaea</taxon>
        <taxon>Methanobacteriati</taxon>
        <taxon>Methanobacteriota</taxon>
        <taxon>Stenosarchaea group</taxon>
        <taxon>Halobacteria</taxon>
        <taxon>Halobacteriales</taxon>
        <taxon>Halobacteriaceae</taxon>
        <taxon>Halobacterium</taxon>
    </lineage>
</organism>
<accession>A0ABD5NG92</accession>
<evidence type="ECO:0000313" key="1">
    <source>
        <dbReference type="EMBL" id="MFC3478208.1"/>
    </source>
</evidence>
<dbReference type="EMBL" id="JBHRWN010000002">
    <property type="protein sequence ID" value="MFC3478208.1"/>
    <property type="molecule type" value="Genomic_DNA"/>
</dbReference>
<evidence type="ECO:0000313" key="2">
    <source>
        <dbReference type="Proteomes" id="UP001595660"/>
    </source>
</evidence>
<dbReference type="RefSeq" id="WP_232570678.1">
    <property type="nucleotide sequence ID" value="NZ_CP089466.1"/>
</dbReference>
<gene>
    <name evidence="1" type="ORF">ACFOKC_10795</name>
</gene>
<evidence type="ECO:0008006" key="3">
    <source>
        <dbReference type="Google" id="ProtNLM"/>
    </source>
</evidence>
<comment type="caution">
    <text evidence="1">The sequence shown here is derived from an EMBL/GenBank/DDBJ whole genome shotgun (WGS) entry which is preliminary data.</text>
</comment>
<dbReference type="Proteomes" id="UP001595660">
    <property type="component" value="Unassembled WGS sequence"/>
</dbReference>
<dbReference type="GeneID" id="69118788"/>
<keyword evidence="2" id="KW-1185">Reference proteome</keyword>
<proteinExistence type="predicted"/>
<dbReference type="AlphaFoldDB" id="A0ABD5NG92"/>
<reference evidence="1 2" key="1">
    <citation type="journal article" date="2019" name="Int. J. Syst. Evol. Microbiol.">
        <title>The Global Catalogue of Microorganisms (GCM) 10K type strain sequencing project: providing services to taxonomists for standard genome sequencing and annotation.</title>
        <authorList>
            <consortium name="The Broad Institute Genomics Platform"/>
            <consortium name="The Broad Institute Genome Sequencing Center for Infectious Disease"/>
            <person name="Wu L."/>
            <person name="Ma J."/>
        </authorList>
    </citation>
    <scope>NUCLEOTIDE SEQUENCE [LARGE SCALE GENOMIC DNA]</scope>
    <source>
        <strain evidence="1 2">CGMCC 1.12562</strain>
    </source>
</reference>
<protein>
    <recommendedName>
        <fullName evidence="3">Small CPxCG-related zinc finger protein</fullName>
    </recommendedName>
</protein>
<name>A0ABD5NG92_9EURY</name>